<evidence type="ECO:0000256" key="1">
    <source>
        <dbReference type="SAM" id="Phobius"/>
    </source>
</evidence>
<dbReference type="AlphaFoldDB" id="A0A378UDD0"/>
<evidence type="ECO:0000313" key="3">
    <source>
        <dbReference type="Proteomes" id="UP000254651"/>
    </source>
</evidence>
<dbReference type="RefSeq" id="WP_255265804.1">
    <property type="nucleotide sequence ID" value="NZ_CP181246.1"/>
</dbReference>
<dbReference type="Proteomes" id="UP000254651">
    <property type="component" value="Unassembled WGS sequence"/>
</dbReference>
<organism evidence="2 3">
    <name type="scientific">Bergeriella denitrificans</name>
    <name type="common">Neisseria denitrificans</name>
    <dbReference type="NCBI Taxonomy" id="494"/>
    <lineage>
        <taxon>Bacteria</taxon>
        <taxon>Pseudomonadati</taxon>
        <taxon>Pseudomonadota</taxon>
        <taxon>Betaproteobacteria</taxon>
        <taxon>Neisseriales</taxon>
        <taxon>Neisseriaceae</taxon>
        <taxon>Bergeriella</taxon>
    </lineage>
</organism>
<dbReference type="EMBL" id="UGQS01000001">
    <property type="protein sequence ID" value="STZ75414.1"/>
    <property type="molecule type" value="Genomic_DNA"/>
</dbReference>
<keyword evidence="3" id="KW-1185">Reference proteome</keyword>
<keyword evidence="1" id="KW-0472">Membrane</keyword>
<reference evidence="2 3" key="1">
    <citation type="submission" date="2018-06" db="EMBL/GenBank/DDBJ databases">
        <authorList>
            <consortium name="Pathogen Informatics"/>
            <person name="Doyle S."/>
        </authorList>
    </citation>
    <scope>NUCLEOTIDE SEQUENCE [LARGE SCALE GENOMIC DNA]</scope>
    <source>
        <strain evidence="2 3">NCTC10295</strain>
    </source>
</reference>
<accession>A0A378UDD0</accession>
<feature type="transmembrane region" description="Helical" evidence="1">
    <location>
        <begin position="12"/>
        <end position="31"/>
    </location>
</feature>
<name>A0A378UDD0_BERDE</name>
<protein>
    <submittedName>
        <fullName evidence="2">Uncharacterized protein</fullName>
    </submittedName>
</protein>
<keyword evidence="1" id="KW-1133">Transmembrane helix</keyword>
<keyword evidence="1" id="KW-0812">Transmembrane</keyword>
<sequence>MKTTPNRHKIGLTAIIIIAFIIGFNIKDFALDLLLGGSMF</sequence>
<gene>
    <name evidence="2" type="ORF">NCTC10295_00138</name>
</gene>
<proteinExistence type="predicted"/>
<evidence type="ECO:0000313" key="2">
    <source>
        <dbReference type="EMBL" id="STZ75414.1"/>
    </source>
</evidence>